<dbReference type="OrthoDB" id="4540223at2759"/>
<dbReference type="Proteomes" id="UP000006753">
    <property type="component" value="Unassembled WGS sequence"/>
</dbReference>
<dbReference type="GeneID" id="18760693"/>
<dbReference type="InterPro" id="IPR045564">
    <property type="entry name" value="DUF5910"/>
</dbReference>
<organism evidence="2 3">
    <name type="scientific">Marssonina brunnea f. sp. multigermtubi (strain MB_m1)</name>
    <name type="common">Marssonina leaf spot fungus</name>
    <dbReference type="NCBI Taxonomy" id="1072389"/>
    <lineage>
        <taxon>Eukaryota</taxon>
        <taxon>Fungi</taxon>
        <taxon>Dikarya</taxon>
        <taxon>Ascomycota</taxon>
        <taxon>Pezizomycotina</taxon>
        <taxon>Leotiomycetes</taxon>
        <taxon>Helotiales</taxon>
        <taxon>Drepanopezizaceae</taxon>
        <taxon>Drepanopeziza</taxon>
    </lineage>
</organism>
<accession>K1WW06</accession>
<dbReference type="RefSeq" id="XP_007292647.1">
    <property type="nucleotide sequence ID" value="XM_007292585.1"/>
</dbReference>
<feature type="chain" id="PRO_5003852757" evidence="1">
    <location>
        <begin position="24"/>
        <end position="222"/>
    </location>
</feature>
<dbReference type="Pfam" id="PF19287">
    <property type="entry name" value="DUF5910"/>
    <property type="match status" value="1"/>
</dbReference>
<dbReference type="EMBL" id="JH921437">
    <property type="protein sequence ID" value="EKD17181.1"/>
    <property type="molecule type" value="Genomic_DNA"/>
</dbReference>
<gene>
    <name evidence="2" type="ORF">MBM_04758</name>
</gene>
<dbReference type="KEGG" id="mbe:MBM_04758"/>
<evidence type="ECO:0000313" key="2">
    <source>
        <dbReference type="EMBL" id="EKD17181.1"/>
    </source>
</evidence>
<dbReference type="eggNOG" id="ENOG502SUI0">
    <property type="taxonomic scope" value="Eukaryota"/>
</dbReference>
<protein>
    <submittedName>
        <fullName evidence="2">Uncharacterized protein</fullName>
    </submittedName>
</protein>
<sequence length="222" mass="25575">MPPSKSIFTILLALIFLFNRAQAFLFSDDREVIGYRTVGEEEAELINDGNKPYRDEFYDAERAGINQLGNGFYMTAVPAGWAGDPTEKNWYCVIEAEKENIEDVGKAWIPEFYQKMTWNGQFEEENLWVGDEEVIVDYIESLTPNPEKALRFSYISYVGWDLQMVIPTQVLNDDELELWAQCFESKEELLEYSDKTVDWESWGILGDPGLPSAETFVPMVTE</sequence>
<keyword evidence="3" id="KW-1185">Reference proteome</keyword>
<dbReference type="InParanoid" id="K1WW06"/>
<evidence type="ECO:0000256" key="1">
    <source>
        <dbReference type="SAM" id="SignalP"/>
    </source>
</evidence>
<feature type="signal peptide" evidence="1">
    <location>
        <begin position="1"/>
        <end position="23"/>
    </location>
</feature>
<evidence type="ECO:0000313" key="3">
    <source>
        <dbReference type="Proteomes" id="UP000006753"/>
    </source>
</evidence>
<keyword evidence="1" id="KW-0732">Signal</keyword>
<dbReference type="HOGENOM" id="CLU_091777_0_0_1"/>
<dbReference type="AlphaFoldDB" id="K1WW06"/>
<name>K1WW06_MARBU</name>
<reference evidence="2 3" key="1">
    <citation type="journal article" date="2012" name="BMC Genomics">
        <title>Sequencing the genome of Marssonina brunnea reveals fungus-poplar co-evolution.</title>
        <authorList>
            <person name="Zhu S."/>
            <person name="Cao Y.-Z."/>
            <person name="Jiang C."/>
            <person name="Tan B.-Y."/>
            <person name="Wang Z."/>
            <person name="Feng S."/>
            <person name="Zhang L."/>
            <person name="Su X.-H."/>
            <person name="Brejova B."/>
            <person name="Vinar T."/>
            <person name="Xu M."/>
            <person name="Wang M.-X."/>
            <person name="Zhang S.-G."/>
            <person name="Huang M.-R."/>
            <person name="Wu R."/>
            <person name="Zhou Y."/>
        </authorList>
    </citation>
    <scope>NUCLEOTIDE SEQUENCE [LARGE SCALE GENOMIC DNA]</scope>
    <source>
        <strain evidence="2 3">MB_m1</strain>
    </source>
</reference>
<proteinExistence type="predicted"/>